<evidence type="ECO:0000313" key="2">
    <source>
        <dbReference type="EMBL" id="TNJ61216.1"/>
    </source>
</evidence>
<dbReference type="GO" id="GO:0004622">
    <property type="term" value="F:phosphatidylcholine lysophospholipase activity"/>
    <property type="evidence" value="ECO:0007669"/>
    <property type="project" value="TreeGrafter"/>
</dbReference>
<name>A0A5C4SXX3_9BACL</name>
<dbReference type="OrthoDB" id="193632at2"/>
<dbReference type="PANTHER" id="PTHR30383">
    <property type="entry name" value="THIOESTERASE 1/PROTEASE 1/LYSOPHOSPHOLIPASE L1"/>
    <property type="match status" value="1"/>
</dbReference>
<organism evidence="2 3">
    <name type="scientific">Paenibacillus hemerocallicola</name>
    <dbReference type="NCBI Taxonomy" id="1172614"/>
    <lineage>
        <taxon>Bacteria</taxon>
        <taxon>Bacillati</taxon>
        <taxon>Bacillota</taxon>
        <taxon>Bacilli</taxon>
        <taxon>Bacillales</taxon>
        <taxon>Paenibacillaceae</taxon>
        <taxon>Paenibacillus</taxon>
    </lineage>
</organism>
<protein>
    <recommendedName>
        <fullName evidence="1">SGNH hydrolase-type esterase domain-containing protein</fullName>
    </recommendedName>
</protein>
<evidence type="ECO:0000313" key="3">
    <source>
        <dbReference type="Proteomes" id="UP000307943"/>
    </source>
</evidence>
<dbReference type="InterPro" id="IPR013830">
    <property type="entry name" value="SGNH_hydro"/>
</dbReference>
<dbReference type="InterPro" id="IPR051532">
    <property type="entry name" value="Ester_Hydrolysis_Enzymes"/>
</dbReference>
<dbReference type="InterPro" id="IPR036514">
    <property type="entry name" value="SGNH_hydro_sf"/>
</dbReference>
<dbReference type="PANTHER" id="PTHR30383:SF5">
    <property type="entry name" value="SGNH HYDROLASE-TYPE ESTERASE DOMAIN-CONTAINING PROTEIN"/>
    <property type="match status" value="1"/>
</dbReference>
<dbReference type="Pfam" id="PF13472">
    <property type="entry name" value="Lipase_GDSL_2"/>
    <property type="match status" value="1"/>
</dbReference>
<accession>A0A5C4SXX3</accession>
<keyword evidence="3" id="KW-1185">Reference proteome</keyword>
<gene>
    <name evidence="2" type="ORF">FE784_34615</name>
</gene>
<dbReference type="SUPFAM" id="SSF52266">
    <property type="entry name" value="SGNH hydrolase"/>
    <property type="match status" value="1"/>
</dbReference>
<reference evidence="2 3" key="1">
    <citation type="submission" date="2019-05" db="EMBL/GenBank/DDBJ databases">
        <title>We sequenced the genome of Paenibacillus hemerocallicola KCTC 33185 for further insight into its adaptation and study the phylogeny of Paenibacillus.</title>
        <authorList>
            <person name="Narsing Rao M.P."/>
        </authorList>
    </citation>
    <scope>NUCLEOTIDE SEQUENCE [LARGE SCALE GENOMIC DNA]</scope>
    <source>
        <strain evidence="2 3">KCTC 33185</strain>
    </source>
</reference>
<comment type="caution">
    <text evidence="2">The sequence shown here is derived from an EMBL/GenBank/DDBJ whole genome shotgun (WGS) entry which is preliminary data.</text>
</comment>
<feature type="domain" description="SGNH hydrolase-type esterase" evidence="1">
    <location>
        <begin position="214"/>
        <end position="394"/>
    </location>
</feature>
<dbReference type="Proteomes" id="UP000307943">
    <property type="component" value="Unassembled WGS sequence"/>
</dbReference>
<evidence type="ECO:0000259" key="1">
    <source>
        <dbReference type="Pfam" id="PF13472"/>
    </source>
</evidence>
<dbReference type="AlphaFoldDB" id="A0A5C4SXX3"/>
<dbReference type="Gene3D" id="3.40.50.1110">
    <property type="entry name" value="SGNH hydrolase"/>
    <property type="match status" value="1"/>
</dbReference>
<dbReference type="EMBL" id="VDCQ01000076">
    <property type="protein sequence ID" value="TNJ61216.1"/>
    <property type="molecule type" value="Genomic_DNA"/>
</dbReference>
<sequence>MVLGGADPPLRARRRTCQCENTQSGASAGRRAANRLKRMARAIWSGDRGDRAMFLREQIGESMVFEGAEPQPLRYAPHAAGKPRLRSKVDPDHPDNVWFEDGADYVFHTANGTVGRTASSRIPDWREHPLYGRSGFDHRDFKTISNSAYTVYADYGYEAIADDGCTSDAASDKMADEASMPSTRTPAIWNAGASPGLDKIRQRLAAGESAVFVVFGDSISMGAEIGDVRYKFAFRFAESLRSRFPEALIELKNKAIGGEASARALTRLHDDVIAERPDLVLIGYGMNDQNRKEDGSNSISPQSFERNIASMIEQIRADTEADLILITPCVPNPDWIFASANVADYAMALRRLAVRYGTGIADVQLGWQAELAAGKSHASLLINNVNHPNEYGHGIYARTLEKLFL</sequence>
<proteinExistence type="predicted"/>